<dbReference type="SUPFAM" id="SSF52540">
    <property type="entry name" value="P-loop containing nucleoside triphosphate hydrolases"/>
    <property type="match status" value="1"/>
</dbReference>
<dbReference type="PANTHER" id="PTHR43581:SF2">
    <property type="entry name" value="EXCINUCLEASE ATPASE SUBUNIT"/>
    <property type="match status" value="1"/>
</dbReference>
<dbReference type="Proteomes" id="UP000509126">
    <property type="component" value="Chromosome"/>
</dbReference>
<organism evidence="2 3">
    <name type="scientific">Acinetobacter lwoffii</name>
    <dbReference type="NCBI Taxonomy" id="28090"/>
    <lineage>
        <taxon>Bacteria</taxon>
        <taxon>Pseudomonadati</taxon>
        <taxon>Pseudomonadota</taxon>
        <taxon>Gammaproteobacteria</taxon>
        <taxon>Moraxellales</taxon>
        <taxon>Moraxellaceae</taxon>
        <taxon>Acinetobacter</taxon>
    </lineage>
</organism>
<feature type="domain" description="Endonuclease GajA/Old nuclease/RecF-like AAA" evidence="1">
    <location>
        <begin position="25"/>
        <end position="327"/>
    </location>
</feature>
<evidence type="ECO:0000313" key="2">
    <source>
        <dbReference type="EMBL" id="QKU21540.1"/>
    </source>
</evidence>
<dbReference type="EMBL" id="CP054803">
    <property type="protein sequence ID" value="QKU21540.1"/>
    <property type="molecule type" value="Genomic_DNA"/>
</dbReference>
<dbReference type="RefSeq" id="WP_174894391.1">
    <property type="nucleotide sequence ID" value="NZ_CP054803.1"/>
</dbReference>
<gene>
    <name evidence="2" type="ORF">FOB19_09040</name>
</gene>
<dbReference type="Pfam" id="PF13175">
    <property type="entry name" value="AAA_15"/>
    <property type="match status" value="1"/>
</dbReference>
<proteinExistence type="predicted"/>
<dbReference type="Gene3D" id="3.40.50.300">
    <property type="entry name" value="P-loop containing nucleotide triphosphate hydrolases"/>
    <property type="match status" value="1"/>
</dbReference>
<dbReference type="AlphaFoldDB" id="A0A6N1MVW0"/>
<dbReference type="PANTHER" id="PTHR43581">
    <property type="entry name" value="ATP/GTP PHOSPHATASE"/>
    <property type="match status" value="1"/>
</dbReference>
<name>A0A6N1MVW0_ACILW</name>
<protein>
    <submittedName>
        <fullName evidence="2">AAA family ATPase</fullName>
    </submittedName>
</protein>
<dbReference type="InterPro" id="IPR027417">
    <property type="entry name" value="P-loop_NTPase"/>
</dbReference>
<reference evidence="2 3" key="1">
    <citation type="submission" date="2019-11" db="EMBL/GenBank/DDBJ databases">
        <title>FDA dAtabase for Regulatory Grade micrObial Sequences (FDA-ARGOS): Supporting development and validation of Infectious Disease Dx tests.</title>
        <authorList>
            <person name="Patel R."/>
            <person name="Rucinski S."/>
            <person name="Tallon L."/>
            <person name="Sadzewicz L."/>
            <person name="Vavikolanu K."/>
            <person name="Mehta A."/>
            <person name="Aluvathingal J."/>
            <person name="Nadendla S."/>
            <person name="Nandy P."/>
            <person name="Geyer C."/>
            <person name="Yan Y."/>
            <person name="Sichtig H."/>
        </authorList>
    </citation>
    <scope>NUCLEOTIDE SEQUENCE [LARGE SCALE GENOMIC DNA]</scope>
    <source>
        <strain evidence="2 3">FDAARGOS_557</strain>
    </source>
</reference>
<dbReference type="InterPro" id="IPR041685">
    <property type="entry name" value="AAA_GajA/Old/RecF-like"/>
</dbReference>
<accession>A0A6N1MVW0</accession>
<sequence>MTEKLYYWAENLENYSSNNDIEYDEVIEIKRLNFFIGKNNAGKSKFLRTLFKMRGGQYLYNSTQFRKLKSFHKKIVSNKFDPRYEEFINLMNDTLTVQSYTTASLAFKSVMHSLYGNGLLNQIYSNNNIDIALDLFHQETTNIHKIFSNMKFYIPILRGMRPVTEEINKQPYIERAQKDYFPDKEKFNSQNIITGECLYHELKIHLLGEPEQRELIKNYEDKLSQYFFDNEPVSLIPKHDQDVVNIKIGKDAQRPLFELGDGLQQAIILTYEAYIKSKDKNGNTETHAFFIEEPELHMHAGMVRQLMNFYLNETPHYYFFTTHSNHLLDMADESDQVMIQKFVKQPKEGNPSKFDFKIHRCDRDRDLLASLGVRPSSVYLANCTIWVEGITDRLYITKYMEKYLAELEKSNKELYKKYRRFMPNYHYTFVEYAGSNLSHWSFDDDYPKTREERIEFLKQDRGQSATAVASEMLLIADGDIQKNSEKIKFLRKELNRENLIILECKETENTLPKDSIIRVAKAKFHRLKNVKQSSVHDKFHRTLILSGFCLLKIAKISLNSSFFPKPIKR</sequence>
<dbReference type="InterPro" id="IPR051396">
    <property type="entry name" value="Bact_Antivir_Def_Nuclease"/>
</dbReference>
<evidence type="ECO:0000259" key="1">
    <source>
        <dbReference type="Pfam" id="PF13175"/>
    </source>
</evidence>
<evidence type="ECO:0000313" key="3">
    <source>
        <dbReference type="Proteomes" id="UP000509126"/>
    </source>
</evidence>